<dbReference type="GO" id="GO:0004519">
    <property type="term" value="F:endonuclease activity"/>
    <property type="evidence" value="ECO:0007669"/>
    <property type="project" value="UniProtKB-KW"/>
</dbReference>
<keyword evidence="7" id="KW-1185">Reference proteome</keyword>
<dbReference type="SMART" id="SM00507">
    <property type="entry name" value="HNHc"/>
    <property type="match status" value="1"/>
</dbReference>
<dbReference type="Pfam" id="PF01844">
    <property type="entry name" value="HNH"/>
    <property type="match status" value="1"/>
</dbReference>
<gene>
    <name evidence="6" type="ORF">E5356_05185</name>
</gene>
<sequence>MAKDKDYIKLIHAGRWLRLRKEILTAHPLCQECQKVGRIEVATEVHHIRPVEEAISYHDKRQRMYDPHNLQALCHDCHVKIHTEAGRSGRQATKKRNDKQVAQVIKKFFPDEG</sequence>
<dbReference type="GO" id="GO:0008270">
    <property type="term" value="F:zinc ion binding"/>
    <property type="evidence" value="ECO:0007669"/>
    <property type="project" value="InterPro"/>
</dbReference>
<name>A0A4S2B0Y7_9BACE</name>
<reference evidence="6 7" key="1">
    <citation type="submission" date="2019-04" db="EMBL/GenBank/DDBJ databases">
        <title>Microbes associate with the intestines of laboratory mice.</title>
        <authorList>
            <person name="Navarre W."/>
            <person name="Wong E."/>
            <person name="Huang K."/>
            <person name="Tropini C."/>
            <person name="Ng K."/>
            <person name="Yu B."/>
        </authorList>
    </citation>
    <scope>NUCLEOTIDE SEQUENCE [LARGE SCALE GENOMIC DNA]</scope>
    <source>
        <strain evidence="6 7">NM70_E10</strain>
    </source>
</reference>
<dbReference type="GO" id="GO:0003676">
    <property type="term" value="F:nucleic acid binding"/>
    <property type="evidence" value="ECO:0007669"/>
    <property type="project" value="InterPro"/>
</dbReference>
<evidence type="ECO:0000256" key="4">
    <source>
        <dbReference type="ARBA" id="ARBA00040194"/>
    </source>
</evidence>
<keyword evidence="1" id="KW-0540">Nuclease</keyword>
<evidence type="ECO:0000256" key="2">
    <source>
        <dbReference type="ARBA" id="ARBA00022801"/>
    </source>
</evidence>
<dbReference type="GO" id="GO:0016787">
    <property type="term" value="F:hydrolase activity"/>
    <property type="evidence" value="ECO:0007669"/>
    <property type="project" value="UniProtKB-KW"/>
</dbReference>
<dbReference type="AlphaFoldDB" id="A0A4S2B0Y7"/>
<dbReference type="GO" id="GO:0005829">
    <property type="term" value="C:cytosol"/>
    <property type="evidence" value="ECO:0007669"/>
    <property type="project" value="TreeGrafter"/>
</dbReference>
<dbReference type="PANTHER" id="PTHR41286">
    <property type="entry name" value="HNH NUCLEASE YAJD-RELATED"/>
    <property type="match status" value="1"/>
</dbReference>
<dbReference type="Proteomes" id="UP000305751">
    <property type="component" value="Unassembled WGS sequence"/>
</dbReference>
<evidence type="ECO:0000256" key="3">
    <source>
        <dbReference type="ARBA" id="ARBA00038412"/>
    </source>
</evidence>
<dbReference type="PANTHER" id="PTHR41286:SF1">
    <property type="entry name" value="HNH NUCLEASE YAJD-RELATED"/>
    <property type="match status" value="1"/>
</dbReference>
<dbReference type="EMBL" id="SRZA01000008">
    <property type="protein sequence ID" value="TGY07122.1"/>
    <property type="molecule type" value="Genomic_DNA"/>
</dbReference>
<keyword evidence="2" id="KW-0378">Hydrolase</keyword>
<dbReference type="InterPro" id="IPR002711">
    <property type="entry name" value="HNH"/>
</dbReference>
<accession>A0A4S2B0Y7</accession>
<evidence type="ECO:0000313" key="7">
    <source>
        <dbReference type="Proteomes" id="UP000305751"/>
    </source>
</evidence>
<evidence type="ECO:0000313" key="6">
    <source>
        <dbReference type="EMBL" id="TGY07122.1"/>
    </source>
</evidence>
<proteinExistence type="inferred from homology"/>
<comment type="caution">
    <text evidence="6">The sequence shown here is derived from an EMBL/GenBank/DDBJ whole genome shotgun (WGS) entry which is preliminary data.</text>
</comment>
<dbReference type="RefSeq" id="WP_136013792.1">
    <property type="nucleotide sequence ID" value="NZ_SRZA01000008.1"/>
</dbReference>
<evidence type="ECO:0000256" key="1">
    <source>
        <dbReference type="ARBA" id="ARBA00022722"/>
    </source>
</evidence>
<dbReference type="Gene3D" id="1.10.30.50">
    <property type="match status" value="1"/>
</dbReference>
<dbReference type="InterPro" id="IPR003615">
    <property type="entry name" value="HNH_nuc"/>
</dbReference>
<feature type="domain" description="HNH nuclease" evidence="5">
    <location>
        <begin position="18"/>
        <end position="79"/>
    </location>
</feature>
<keyword evidence="6" id="KW-0255">Endonuclease</keyword>
<protein>
    <recommendedName>
        <fullName evidence="4">Putative HNH nuclease YajD</fullName>
    </recommendedName>
</protein>
<organism evidence="6 7">
    <name type="scientific">Bacteroides acidifaciens</name>
    <dbReference type="NCBI Taxonomy" id="85831"/>
    <lineage>
        <taxon>Bacteria</taxon>
        <taxon>Pseudomonadati</taxon>
        <taxon>Bacteroidota</taxon>
        <taxon>Bacteroidia</taxon>
        <taxon>Bacteroidales</taxon>
        <taxon>Bacteroidaceae</taxon>
        <taxon>Bacteroides</taxon>
    </lineage>
</organism>
<comment type="similarity">
    <text evidence="3">Belongs to the HNH nuclease family.</text>
</comment>
<dbReference type="CDD" id="cd00085">
    <property type="entry name" value="HNHc"/>
    <property type="match status" value="1"/>
</dbReference>
<evidence type="ECO:0000259" key="5">
    <source>
        <dbReference type="SMART" id="SM00507"/>
    </source>
</evidence>